<keyword evidence="2" id="KW-0539">Nucleus</keyword>
<feature type="region of interest" description="Disordered" evidence="3">
    <location>
        <begin position="584"/>
        <end position="605"/>
    </location>
</feature>
<reference evidence="5" key="1">
    <citation type="submission" date="2021-01" db="EMBL/GenBank/DDBJ databases">
        <authorList>
            <person name="Zahm M."/>
            <person name="Roques C."/>
            <person name="Cabau C."/>
            <person name="Klopp C."/>
            <person name="Donnadieu C."/>
            <person name="Jouanno E."/>
            <person name="Lampietro C."/>
            <person name="Louis A."/>
            <person name="Herpin A."/>
            <person name="Echchiki A."/>
            <person name="Berthelot C."/>
            <person name="Parey E."/>
            <person name="Roest-Crollius H."/>
            <person name="Braasch I."/>
            <person name="Postlethwait J."/>
            <person name="Bobe J."/>
            <person name="Montfort J."/>
            <person name="Bouchez O."/>
            <person name="Begum T."/>
            <person name="Mejri S."/>
            <person name="Adams A."/>
            <person name="Chen W.-J."/>
            <person name="Guiguen Y."/>
        </authorList>
    </citation>
    <scope>NUCLEOTIDE SEQUENCE</scope>
    <source>
        <strain evidence="5">YG-15Mar2019-1</strain>
        <tissue evidence="5">Brain</tissue>
    </source>
</reference>
<evidence type="ECO:0000313" key="5">
    <source>
        <dbReference type="EMBL" id="KAG7463497.1"/>
    </source>
</evidence>
<feature type="chain" id="PRO_5039614599" description="Basic immunoglobulin-like variable motif-containing protein" evidence="4">
    <location>
        <begin position="20"/>
        <end position="605"/>
    </location>
</feature>
<comment type="subcellular location">
    <subcellularLocation>
        <location evidence="1">Nucleus</location>
    </subcellularLocation>
</comment>
<dbReference type="PANTHER" id="PTHR16171">
    <property type="entry name" value="DNA REPAIR PROTEIN COMPLEMENTING XP-G CELLS-RELATED"/>
    <property type="match status" value="1"/>
</dbReference>
<feature type="signal peptide" evidence="4">
    <location>
        <begin position="1"/>
        <end position="19"/>
    </location>
</feature>
<feature type="region of interest" description="Disordered" evidence="3">
    <location>
        <begin position="262"/>
        <end position="287"/>
    </location>
</feature>
<dbReference type="EMBL" id="JAFDVH010000015">
    <property type="protein sequence ID" value="KAG7463497.1"/>
    <property type="molecule type" value="Genomic_DNA"/>
</dbReference>
<dbReference type="GO" id="GO:0005634">
    <property type="term" value="C:nucleus"/>
    <property type="evidence" value="ECO:0007669"/>
    <property type="project" value="UniProtKB-SubCell"/>
</dbReference>
<dbReference type="Proteomes" id="UP001046870">
    <property type="component" value="Chromosome 15"/>
</dbReference>
<name>A0A9D3PQP7_MEGAT</name>
<protein>
    <recommendedName>
        <fullName evidence="7">Basic immunoglobulin-like variable motif-containing protein</fullName>
    </recommendedName>
</protein>
<proteinExistence type="predicted"/>
<evidence type="ECO:0000256" key="1">
    <source>
        <dbReference type="ARBA" id="ARBA00004123"/>
    </source>
</evidence>
<evidence type="ECO:0000313" key="6">
    <source>
        <dbReference type="Proteomes" id="UP001046870"/>
    </source>
</evidence>
<evidence type="ECO:0000256" key="3">
    <source>
        <dbReference type="SAM" id="MobiDB-lite"/>
    </source>
</evidence>
<evidence type="ECO:0000256" key="2">
    <source>
        <dbReference type="ARBA" id="ARBA00023242"/>
    </source>
</evidence>
<dbReference type="OrthoDB" id="31113at2759"/>
<feature type="compositionally biased region" description="Polar residues" evidence="3">
    <location>
        <begin position="194"/>
        <end position="210"/>
    </location>
</feature>
<feature type="region of interest" description="Disordered" evidence="3">
    <location>
        <begin position="540"/>
        <end position="572"/>
    </location>
</feature>
<evidence type="ECO:0000256" key="4">
    <source>
        <dbReference type="SAM" id="SignalP"/>
    </source>
</evidence>
<feature type="region of interest" description="Disordered" evidence="3">
    <location>
        <begin position="101"/>
        <end position="135"/>
    </location>
</feature>
<evidence type="ECO:0008006" key="7">
    <source>
        <dbReference type="Google" id="ProtNLM"/>
    </source>
</evidence>
<feature type="region of interest" description="Disordered" evidence="3">
    <location>
        <begin position="189"/>
        <end position="210"/>
    </location>
</feature>
<comment type="caution">
    <text evidence="5">The sequence shown here is derived from an EMBL/GenBank/DDBJ whole genome shotgun (WGS) entry which is preliminary data.</text>
</comment>
<dbReference type="AlphaFoldDB" id="A0A9D3PQP7"/>
<dbReference type="GO" id="GO:0004520">
    <property type="term" value="F:DNA endonuclease activity"/>
    <property type="evidence" value="ECO:0007669"/>
    <property type="project" value="TreeGrafter"/>
</dbReference>
<dbReference type="GO" id="GO:0003697">
    <property type="term" value="F:single-stranded DNA binding"/>
    <property type="evidence" value="ECO:0007669"/>
    <property type="project" value="TreeGrafter"/>
</dbReference>
<keyword evidence="4" id="KW-0732">Signal</keyword>
<keyword evidence="6" id="KW-1185">Reference proteome</keyword>
<gene>
    <name evidence="5" type="ORF">MATL_G00177220</name>
</gene>
<dbReference type="PANTHER" id="PTHR16171:SF13">
    <property type="entry name" value="BASIC IMMUNOGLOBULIN-LIKE VARIABLE MOTIF-CONTAINING PROTEIN"/>
    <property type="match status" value="1"/>
</dbReference>
<sequence>MYPWKSVAVSRIFIEFLYGWELLEDQTQWYSPVTPQSGRVVLIFREQCLTVRSENIEAASDIYSAGKFSPQRASRCRCPCSLQATAAPFFLPPSTFRSMPNAAESQEASVPGTGDRAAPPQPPSKDDEHGLPGSFARDSLRQRRASSAEVRVPWTCPVTHSREKFYTVCSDYALLNQAACVYRPPAATKEAPSGVQQTDPPYGQSASAGLSQAPTGCAHVVLPGDCDSMEVETRSLSKTRVLAWEIDTTDFDAVLTRKTRTSNLKKSSSKKMKSSDKRSRNLQDGPQHATLEEIKQRKVLDLRRWYCISRPQYKTSCGISSLISCWNFLYSTLGAGSLPPISQEEALHILGFQPPFEEIKFGPFTGNATLMRWFRQINDNFRVRGCSYILYKPHGKHKTAGETAEGALQKLTQGLKDESMAYIYHCQNHYFCPVGFEATPLKAAKAYRGPLPNNEMEHWILIGEPSRKHPAIHCKKWADIVTDLNTQNPEYLDIRHTERGIQYRKTKKVGGNLHCIMAFQRVNWQKLGPWALNLENLRHDPHHQGAERGSGGAGDGPEEKPSAKRLGRSLSAGYQKDSTWKRLSNTYEYRHGGSPESDVDEDTTD</sequence>
<organism evidence="5 6">
    <name type="scientific">Megalops atlanticus</name>
    <name type="common">Tarpon</name>
    <name type="synonym">Clupea gigantea</name>
    <dbReference type="NCBI Taxonomy" id="7932"/>
    <lineage>
        <taxon>Eukaryota</taxon>
        <taxon>Metazoa</taxon>
        <taxon>Chordata</taxon>
        <taxon>Craniata</taxon>
        <taxon>Vertebrata</taxon>
        <taxon>Euteleostomi</taxon>
        <taxon>Actinopterygii</taxon>
        <taxon>Neopterygii</taxon>
        <taxon>Teleostei</taxon>
        <taxon>Elopiformes</taxon>
        <taxon>Megalopidae</taxon>
        <taxon>Megalops</taxon>
    </lineage>
</organism>
<accession>A0A9D3PQP7</accession>